<sequence>MHLSKYFYYFIISFILLSPKAVAQNDTIYFDINWKNTNKESALYYRVKPVKIKTKNAIGYKINNIDSVYAINDYYLKSDKIQFQGYSEDKEGKYLVGKAKWYNENEILVASKDYNYKESNNSRFRVPEWPIIYLGYSIATKSQFTGGLEFCLDCKNKNKLFLGLGYGITSYDGKYYGLPDLHLSYNIEEFLFIKTGGSDKNAYALAGLTFLNMIDLGFGYSASFNKEKTPVIKGFTFGITFRITNNKDVYGKLKIM</sequence>
<evidence type="ECO:0000313" key="2">
    <source>
        <dbReference type="EMBL" id="MCC9071890.1"/>
    </source>
</evidence>
<organism evidence="2 3">
    <name type="scientific">Flavobacterium pisciphilum</name>
    <dbReference type="NCBI Taxonomy" id="2893755"/>
    <lineage>
        <taxon>Bacteria</taxon>
        <taxon>Pseudomonadati</taxon>
        <taxon>Bacteroidota</taxon>
        <taxon>Flavobacteriia</taxon>
        <taxon>Flavobacteriales</taxon>
        <taxon>Flavobacteriaceae</taxon>
        <taxon>Flavobacterium</taxon>
    </lineage>
</organism>
<keyword evidence="3" id="KW-1185">Reference proteome</keyword>
<feature type="chain" id="PRO_5046899174" evidence="1">
    <location>
        <begin position="24"/>
        <end position="256"/>
    </location>
</feature>
<feature type="signal peptide" evidence="1">
    <location>
        <begin position="1"/>
        <end position="23"/>
    </location>
</feature>
<evidence type="ECO:0000313" key="3">
    <source>
        <dbReference type="Proteomes" id="UP001430919"/>
    </source>
</evidence>
<dbReference type="Proteomes" id="UP001430919">
    <property type="component" value="Unassembled WGS sequence"/>
</dbReference>
<dbReference type="EMBL" id="JAJJMO010000001">
    <property type="protein sequence ID" value="MCC9071890.1"/>
    <property type="molecule type" value="Genomic_DNA"/>
</dbReference>
<reference evidence="2" key="1">
    <citation type="submission" date="2021-11" db="EMBL/GenBank/DDBJ databases">
        <title>Description of novel Flavobacterium species.</title>
        <authorList>
            <person name="Saticioglu I.B."/>
            <person name="Ay H."/>
            <person name="Altun S."/>
            <person name="Duman M."/>
        </authorList>
    </citation>
    <scope>NUCLEOTIDE SEQUENCE</scope>
    <source>
        <strain evidence="2">F-65</strain>
    </source>
</reference>
<keyword evidence="1" id="KW-0732">Signal</keyword>
<evidence type="ECO:0000256" key="1">
    <source>
        <dbReference type="SAM" id="SignalP"/>
    </source>
</evidence>
<dbReference type="RefSeq" id="WP_229988606.1">
    <property type="nucleotide sequence ID" value="NZ_JAJJMO010000001.1"/>
</dbReference>
<proteinExistence type="predicted"/>
<comment type="caution">
    <text evidence="2">The sequence shown here is derived from an EMBL/GenBank/DDBJ whole genome shotgun (WGS) entry which is preliminary data.</text>
</comment>
<protein>
    <submittedName>
        <fullName evidence="2">Uncharacterized protein</fullName>
    </submittedName>
</protein>
<gene>
    <name evidence="2" type="ORF">LNQ49_09890</name>
</gene>
<name>A0ABS8MSX1_9FLAO</name>
<accession>A0ABS8MSX1</accession>